<keyword evidence="3" id="KW-0804">Transcription</keyword>
<dbReference type="SMART" id="SM00342">
    <property type="entry name" value="HTH_ARAC"/>
    <property type="match status" value="1"/>
</dbReference>
<accession>A0A2S3YSZ6</accession>
<dbReference type="PROSITE" id="PS01124">
    <property type="entry name" value="HTH_ARAC_FAMILY_2"/>
    <property type="match status" value="1"/>
</dbReference>
<dbReference type="AlphaFoldDB" id="A0A2S3YSZ6"/>
<dbReference type="Pfam" id="PF12833">
    <property type="entry name" value="HTH_18"/>
    <property type="match status" value="1"/>
</dbReference>
<evidence type="ECO:0000256" key="1">
    <source>
        <dbReference type="ARBA" id="ARBA00023015"/>
    </source>
</evidence>
<feature type="compositionally biased region" description="Basic and acidic residues" evidence="4">
    <location>
        <begin position="319"/>
        <end position="329"/>
    </location>
</feature>
<dbReference type="SUPFAM" id="SSF46689">
    <property type="entry name" value="Homeodomain-like"/>
    <property type="match status" value="2"/>
</dbReference>
<dbReference type="InterPro" id="IPR009057">
    <property type="entry name" value="Homeodomain-like_sf"/>
</dbReference>
<name>A0A2S3YSZ6_9HYPH</name>
<feature type="region of interest" description="Disordered" evidence="4">
    <location>
        <begin position="318"/>
        <end position="338"/>
    </location>
</feature>
<evidence type="ECO:0000313" key="7">
    <source>
        <dbReference type="Proteomes" id="UP000237511"/>
    </source>
</evidence>
<dbReference type="EMBL" id="LODU01000009">
    <property type="protein sequence ID" value="POH34757.1"/>
    <property type="molecule type" value="Genomic_DNA"/>
</dbReference>
<dbReference type="PANTHER" id="PTHR46796:SF12">
    <property type="entry name" value="HTH-TYPE DNA-BINDING TRANSCRIPTIONAL ACTIVATOR EUTR"/>
    <property type="match status" value="1"/>
</dbReference>
<keyword evidence="2" id="KW-0238">DNA-binding</keyword>
<evidence type="ECO:0000313" key="6">
    <source>
        <dbReference type="EMBL" id="POH34757.1"/>
    </source>
</evidence>
<proteinExistence type="predicted"/>
<sequence length="338" mass="37157">MPDNGSPKFSFRGSSFDGMIEALGGAFGTFKAEPIGKIGDFRWGINLVACDNAVLISGYHQNEFQFSIAPTSETAEYLSVVIPRSGGMEVTYGGRSAGAGRGKLLLYNNFEPDGVIMHGQSNIIDELLLDWSVILHAVGQTFEVPLNDSLDLLPELELATPTGQTIGNLASTMINGLRDNGALLRSPIAMTHLTQALADLVVRQIPHRLSHLLDKKPCSIAPRHVRRAIEYMQANINQPITMPMVAEAAGVTSRALQLGFRAFRETTPAAYLMMLRMRAARQDLLNPANNQAVREICLKWGFFHFGRFSASYKATYGEKPSDTRKRVDRSAFSVSPRR</sequence>
<feature type="domain" description="HTH araC/xylS-type" evidence="5">
    <location>
        <begin position="226"/>
        <end position="326"/>
    </location>
</feature>
<gene>
    <name evidence="6" type="ORF">ATY31_05900</name>
</gene>
<evidence type="ECO:0000259" key="5">
    <source>
        <dbReference type="PROSITE" id="PS01124"/>
    </source>
</evidence>
<protein>
    <submittedName>
        <fullName evidence="6">AraC family transcriptional regulator</fullName>
    </submittedName>
</protein>
<comment type="caution">
    <text evidence="6">The sequence shown here is derived from an EMBL/GenBank/DDBJ whole genome shotgun (WGS) entry which is preliminary data.</text>
</comment>
<dbReference type="GO" id="GO:0003700">
    <property type="term" value="F:DNA-binding transcription factor activity"/>
    <property type="evidence" value="ECO:0007669"/>
    <property type="project" value="InterPro"/>
</dbReference>
<evidence type="ECO:0000256" key="2">
    <source>
        <dbReference type="ARBA" id="ARBA00023125"/>
    </source>
</evidence>
<reference evidence="6 7" key="1">
    <citation type="journal article" date="2014" name="Syst. Appl. Microbiol.">
        <title>Microsymbionts of Phaseolus vulgaris in acid and alkaline soils of Mexico.</title>
        <authorList>
            <person name="Verastegui-Valdes M.M."/>
            <person name="Zhang Y.J."/>
            <person name="Rivera-Orduna F.N."/>
            <person name="Cheng H.P."/>
            <person name="Sui X.H."/>
            <person name="Wang E.T."/>
        </authorList>
    </citation>
    <scope>NUCLEOTIDE SEQUENCE [LARGE SCALE GENOMIC DNA]</scope>
    <source>
        <strain evidence="6 7">FG01</strain>
    </source>
</reference>
<dbReference type="GO" id="GO:0043565">
    <property type="term" value="F:sequence-specific DNA binding"/>
    <property type="evidence" value="ECO:0007669"/>
    <property type="project" value="InterPro"/>
</dbReference>
<dbReference type="InterPro" id="IPR018060">
    <property type="entry name" value="HTH_AraC"/>
</dbReference>
<evidence type="ECO:0000256" key="4">
    <source>
        <dbReference type="SAM" id="MobiDB-lite"/>
    </source>
</evidence>
<dbReference type="InterPro" id="IPR018062">
    <property type="entry name" value="HTH_AraC-typ_CS"/>
</dbReference>
<dbReference type="PANTHER" id="PTHR46796">
    <property type="entry name" value="HTH-TYPE TRANSCRIPTIONAL ACTIVATOR RHAS-RELATED"/>
    <property type="match status" value="1"/>
</dbReference>
<dbReference type="Proteomes" id="UP000237511">
    <property type="component" value="Unassembled WGS sequence"/>
</dbReference>
<dbReference type="Gene3D" id="1.10.10.60">
    <property type="entry name" value="Homeodomain-like"/>
    <property type="match status" value="1"/>
</dbReference>
<organism evidence="6 7">
    <name type="scientific">Sinorhizobium americanum</name>
    <dbReference type="NCBI Taxonomy" id="194963"/>
    <lineage>
        <taxon>Bacteria</taxon>
        <taxon>Pseudomonadati</taxon>
        <taxon>Pseudomonadota</taxon>
        <taxon>Alphaproteobacteria</taxon>
        <taxon>Hyphomicrobiales</taxon>
        <taxon>Rhizobiaceae</taxon>
        <taxon>Sinorhizobium/Ensifer group</taxon>
        <taxon>Sinorhizobium</taxon>
    </lineage>
</organism>
<dbReference type="RefSeq" id="WP_097527546.1">
    <property type="nucleotide sequence ID" value="NZ_LODU01000009.1"/>
</dbReference>
<keyword evidence="1" id="KW-0805">Transcription regulation</keyword>
<dbReference type="PROSITE" id="PS00041">
    <property type="entry name" value="HTH_ARAC_FAMILY_1"/>
    <property type="match status" value="1"/>
</dbReference>
<evidence type="ECO:0000256" key="3">
    <source>
        <dbReference type="ARBA" id="ARBA00023163"/>
    </source>
</evidence>
<dbReference type="InterPro" id="IPR050204">
    <property type="entry name" value="AraC_XylS_family_regulators"/>
</dbReference>